<protein>
    <submittedName>
        <fullName evidence="3 4">Hook-length control protein FliK</fullName>
    </submittedName>
</protein>
<dbReference type="EMBL" id="FTOU01000001">
    <property type="protein sequence ID" value="SIS57001.1"/>
    <property type="molecule type" value="Genomic_DNA"/>
</dbReference>
<organism evidence="3 5">
    <name type="scientific">Paracoccus saliphilus</name>
    <dbReference type="NCBI Taxonomy" id="405559"/>
    <lineage>
        <taxon>Bacteria</taxon>
        <taxon>Pseudomonadati</taxon>
        <taxon>Pseudomonadota</taxon>
        <taxon>Alphaproteobacteria</taxon>
        <taxon>Rhodobacterales</taxon>
        <taxon>Paracoccaceae</taxon>
        <taxon>Paracoccus</taxon>
    </lineage>
</organism>
<dbReference type="AlphaFoldDB" id="A0AA45W1H8"/>
<reference evidence="4 6" key="2">
    <citation type="submission" date="2021-01" db="EMBL/GenBank/DDBJ databases">
        <title>Biogeographic distribution of Paracoccus.</title>
        <authorList>
            <person name="Hollensteiner J."/>
            <person name="Leineberger J."/>
            <person name="Brinkhoff T."/>
            <person name="Daniel R."/>
        </authorList>
    </citation>
    <scope>NUCLEOTIDE SEQUENCE [LARGE SCALE GENOMIC DNA]</scope>
    <source>
        <strain evidence="4 6">DSM 18447</strain>
    </source>
</reference>
<dbReference type="Proteomes" id="UP000186216">
    <property type="component" value="Unassembled WGS sequence"/>
</dbReference>
<feature type="region of interest" description="Disordered" evidence="1">
    <location>
        <begin position="388"/>
        <end position="417"/>
    </location>
</feature>
<keyword evidence="4" id="KW-0282">Flagellum</keyword>
<dbReference type="Gene3D" id="3.30.750.140">
    <property type="match status" value="1"/>
</dbReference>
<dbReference type="Proteomes" id="UP001215549">
    <property type="component" value="Chromosome"/>
</dbReference>
<dbReference type="InterPro" id="IPR038610">
    <property type="entry name" value="FliK-like_C_sf"/>
</dbReference>
<reference evidence="3 5" key="1">
    <citation type="submission" date="2017-01" db="EMBL/GenBank/DDBJ databases">
        <authorList>
            <person name="Varghese N."/>
            <person name="Submissions S."/>
        </authorList>
    </citation>
    <scope>NUCLEOTIDE SEQUENCE [LARGE SCALE GENOMIC DNA]</scope>
    <source>
        <strain evidence="3 5">DSM 18447</strain>
    </source>
</reference>
<feature type="compositionally biased region" description="Polar residues" evidence="1">
    <location>
        <begin position="291"/>
        <end position="300"/>
    </location>
</feature>
<evidence type="ECO:0000313" key="5">
    <source>
        <dbReference type="Proteomes" id="UP000186216"/>
    </source>
</evidence>
<feature type="region of interest" description="Disordered" evidence="1">
    <location>
        <begin position="277"/>
        <end position="300"/>
    </location>
</feature>
<evidence type="ECO:0000313" key="4">
    <source>
        <dbReference type="EMBL" id="WCR03633.1"/>
    </source>
</evidence>
<feature type="domain" description="Flagellar hook-length control protein-like C-terminal" evidence="2">
    <location>
        <begin position="330"/>
        <end position="395"/>
    </location>
</feature>
<dbReference type="RefSeq" id="WP_076522623.1">
    <property type="nucleotide sequence ID" value="NZ_CP067140.1"/>
</dbReference>
<dbReference type="InterPro" id="IPR021136">
    <property type="entry name" value="Flagellar_hook_control-like_C"/>
</dbReference>
<evidence type="ECO:0000313" key="6">
    <source>
        <dbReference type="Proteomes" id="UP001215549"/>
    </source>
</evidence>
<evidence type="ECO:0000313" key="3">
    <source>
        <dbReference type="EMBL" id="SIS57001.1"/>
    </source>
</evidence>
<keyword evidence="4" id="KW-0966">Cell projection</keyword>
<gene>
    <name evidence="4" type="ORF">JHX88_02325</name>
    <name evidence="3" type="ORF">SAMN05421772_101541</name>
</gene>
<accession>A0AA45W1H8</accession>
<evidence type="ECO:0000259" key="2">
    <source>
        <dbReference type="Pfam" id="PF02120"/>
    </source>
</evidence>
<proteinExistence type="predicted"/>
<feature type="region of interest" description="Disordered" evidence="1">
    <location>
        <begin position="197"/>
        <end position="258"/>
    </location>
</feature>
<name>A0AA45W1H8_9RHOB</name>
<keyword evidence="4" id="KW-0969">Cilium</keyword>
<feature type="compositionally biased region" description="Polar residues" evidence="1">
    <location>
        <begin position="245"/>
        <end position="258"/>
    </location>
</feature>
<evidence type="ECO:0000256" key="1">
    <source>
        <dbReference type="SAM" id="MobiDB-lite"/>
    </source>
</evidence>
<dbReference type="Pfam" id="PF02120">
    <property type="entry name" value="Flg_hook"/>
    <property type="match status" value="1"/>
</dbReference>
<dbReference type="EMBL" id="CP067140">
    <property type="protein sequence ID" value="WCR03633.1"/>
    <property type="molecule type" value="Genomic_DNA"/>
</dbReference>
<feature type="compositionally biased region" description="Basic and acidic residues" evidence="1">
    <location>
        <begin position="394"/>
        <end position="417"/>
    </location>
</feature>
<keyword evidence="6" id="KW-1185">Reference proteome</keyword>
<sequence>MDLIIPQIISADTGKDMPALQIGPTVEIDPRTDTLPSIEFFQALETSAHPLLPSETETIQLTVPEGEGNRVADTEPVAEILEGWSGMTASLRADPAGDYTDEVIRPDRWETNFVGREHAPVSPDTHQAVDTVPDVATGFRSVESTAEFEKRATVADSVGETLEIEKDSAEPPVSAHGTALQPVAGRELALRAPAVVSDAANPAPSDYSEGDSARITRLNSGPIATREASTMPTPPAAGADDSGSYAPSSDIPTTNIGLNSVDSTTGIAVQRAIPSAIGSPDLSAPPPAISDQASTSEAGLQISTRSPIAYTGSVLRQITDAVVTMRDEMVEIMLSPEELGRVRMVLTGHDRAPHLTIWAERPDILDQMRRNSDTLLQQFNDEGLADTTLNFQGGRREDPEGKAAPEWPLERGDSDQHGKYVQTDLDHAAPVLPMRTGSQRIDIRV</sequence>